<name>A0A7M5UYH7_9CNID</name>
<dbReference type="OrthoDB" id="5951344at2759"/>
<feature type="domain" description="HMG" evidence="2">
    <location>
        <begin position="81"/>
        <end position="200"/>
    </location>
</feature>
<dbReference type="PANTHER" id="PTHR17609:SF3">
    <property type="entry name" value="SAP DOMAIN-CONTAINING PROTEIN"/>
    <property type="match status" value="1"/>
</dbReference>
<dbReference type="PANTHER" id="PTHR17609">
    <property type="entry name" value="HMG DOMAIN-CONTAINING PROTEIN 3"/>
    <property type="match status" value="1"/>
</dbReference>
<feature type="compositionally biased region" description="Basic and acidic residues" evidence="1">
    <location>
        <begin position="267"/>
        <end position="304"/>
    </location>
</feature>
<dbReference type="InterPro" id="IPR039598">
    <property type="entry name" value="HMGXB3"/>
</dbReference>
<organism evidence="3 4">
    <name type="scientific">Clytia hemisphaerica</name>
    <dbReference type="NCBI Taxonomy" id="252671"/>
    <lineage>
        <taxon>Eukaryota</taxon>
        <taxon>Metazoa</taxon>
        <taxon>Cnidaria</taxon>
        <taxon>Hydrozoa</taxon>
        <taxon>Hydroidolina</taxon>
        <taxon>Leptothecata</taxon>
        <taxon>Obeliida</taxon>
        <taxon>Clytiidae</taxon>
        <taxon>Clytia</taxon>
    </lineage>
</organism>
<dbReference type="EnsemblMetazoa" id="CLYHEMT008067.1">
    <property type="protein sequence ID" value="CLYHEMP008067.1"/>
    <property type="gene ID" value="CLYHEMG008067"/>
</dbReference>
<dbReference type="AlphaFoldDB" id="A0A7M5UYH7"/>
<evidence type="ECO:0000259" key="2">
    <source>
        <dbReference type="Pfam" id="PF18717"/>
    </source>
</evidence>
<feature type="region of interest" description="Disordered" evidence="1">
    <location>
        <begin position="24"/>
        <end position="44"/>
    </location>
</feature>
<feature type="compositionally biased region" description="Basic and acidic residues" evidence="1">
    <location>
        <begin position="24"/>
        <end position="35"/>
    </location>
</feature>
<proteinExistence type="predicted"/>
<dbReference type="Pfam" id="PF18717">
    <property type="entry name" value="CxC4"/>
    <property type="match status" value="1"/>
</dbReference>
<evidence type="ECO:0000313" key="3">
    <source>
        <dbReference type="EnsemblMetazoa" id="CLYHEMP008067.1"/>
    </source>
</evidence>
<accession>A0A7M5UYH7</accession>
<evidence type="ECO:0000313" key="4">
    <source>
        <dbReference type="Proteomes" id="UP000594262"/>
    </source>
</evidence>
<evidence type="ECO:0000256" key="1">
    <source>
        <dbReference type="SAM" id="MobiDB-lite"/>
    </source>
</evidence>
<sequence length="674" mass="77188">VHLHLVILARQICEGIYDANVEETDHDKKEVENENKTGASETPHYDSTVKKLMSNTIPYNIPPNVVRLSDQMVVPEQERLVFESKESVCSLCQGQLSESMYPQGCNSINGNGILITNTNPFIKIDIKIRKCRQSSCKAVHAPYLYEKGLFNVSNKVVVGLDILLEWREFFKDGMPVSNFIRCKLKALEKKTEKEHCLTSEEIEYLVKTLYNGFYAFEALTERNLDESICGICGIVGIVYYGDGNEKNCCTNKEINCSAKKETLLSSNKEETRLSSTKEDNELSSNKKETGQSSNKEETQLRNDNEVNLEETLLSMKDRLVRKMLFPNAAEENRFEIDLDNIPPIIPPKQRSHQFSTEMSKKSEYLKKSDVIEGDAMKLSRLITDEKLSIEDFDSMDVKELKRIASKCDIKQSGKSRALLKVVLQQLYASILVGRSACHQFVKSAGHTGGFYHFVCPHGTTVCSKLMILTESVRDAADLWLSLKYPPVMFICDTPCTFVQHVNKRKPDLAKKYWDDFDGCFEKPTLDKDPNSEMDVPNIVPIEFRDVAPIPMNPKNSNVHPITYKERRYVAGDRFHTGTNPHKSPLCEYHNVNLAQQGNTLKTSYQESMNNKKNKLRNRTSCTQGFLHHFYYNYLMNFYENEEIVSKQRRNLENMVSNTGKIVKRDEYSRFVVAE</sequence>
<feature type="region of interest" description="Disordered" evidence="1">
    <location>
        <begin position="267"/>
        <end position="305"/>
    </location>
</feature>
<keyword evidence="4" id="KW-1185">Reference proteome</keyword>
<dbReference type="Proteomes" id="UP000594262">
    <property type="component" value="Unplaced"/>
</dbReference>
<protein>
    <recommendedName>
        <fullName evidence="2">HMG domain-containing protein</fullName>
    </recommendedName>
</protein>
<reference evidence="3" key="1">
    <citation type="submission" date="2021-01" db="UniProtKB">
        <authorList>
            <consortium name="EnsemblMetazoa"/>
        </authorList>
    </citation>
    <scope>IDENTIFICATION</scope>
</reference>
<dbReference type="InterPro" id="IPR040648">
    <property type="entry name" value="HMGXB3_CxC4"/>
</dbReference>